<dbReference type="PIRSF" id="PIRSF017082">
    <property type="entry name" value="YflP"/>
    <property type="match status" value="1"/>
</dbReference>
<feature type="signal peptide" evidence="2">
    <location>
        <begin position="1"/>
        <end position="32"/>
    </location>
</feature>
<name>A0ABX7HVX0_9BURK</name>
<accession>A0ABX7HVX0</accession>
<feature type="chain" id="PRO_5046405218" evidence="2">
    <location>
        <begin position="33"/>
        <end position="339"/>
    </location>
</feature>
<dbReference type="Gene3D" id="3.40.190.150">
    <property type="entry name" value="Bordetella uptake gene, domain 1"/>
    <property type="match status" value="1"/>
</dbReference>
<comment type="similarity">
    <text evidence="1">Belongs to the UPF0065 (bug) family.</text>
</comment>
<dbReference type="EMBL" id="CP069812">
    <property type="protein sequence ID" value="QRQ94625.1"/>
    <property type="molecule type" value="Genomic_DNA"/>
</dbReference>
<dbReference type="Pfam" id="PF03401">
    <property type="entry name" value="TctC"/>
    <property type="match status" value="1"/>
</dbReference>
<sequence length="339" mass="35292">MIRSFPQQFIPQETPVKLVRLTALLACAAACAAIAGTAAAQSYPQRPVRLIVPYAPGGSADIAARLVADAWARSMGGTIVVENRAGAGGNIGVDAVAKAPADGYTVGLQTVSLAINPGLFPRMPYDTLKDLAPIGMVASSQHVLVVNNNIPAKTLPELIAAAKAQPGKLTYGSAGNGSTFHMSAELFKSVANVQIVHVPYRGGGPALVDTIAGQVDMSFPVVSAAQQHVQGGKLKALAVTGSKRSAQLPNVPTAAEAGLPGYSFETWFMVFAPTGTPKPVIDKLNTALNAALATPATRDRMLREGFEPTPGTPAAARQRLEKEMPLWADLIKQRGITAE</sequence>
<dbReference type="Gene3D" id="3.40.190.10">
    <property type="entry name" value="Periplasmic binding protein-like II"/>
    <property type="match status" value="1"/>
</dbReference>
<dbReference type="SUPFAM" id="SSF53850">
    <property type="entry name" value="Periplasmic binding protein-like II"/>
    <property type="match status" value="1"/>
</dbReference>
<gene>
    <name evidence="3" type="ORF">JTE92_14080</name>
</gene>
<evidence type="ECO:0000313" key="3">
    <source>
        <dbReference type="EMBL" id="QRQ94625.1"/>
    </source>
</evidence>
<evidence type="ECO:0000313" key="4">
    <source>
        <dbReference type="Proteomes" id="UP000623307"/>
    </source>
</evidence>
<dbReference type="InterPro" id="IPR005064">
    <property type="entry name" value="BUG"/>
</dbReference>
<keyword evidence="2" id="KW-0732">Signal</keyword>
<dbReference type="InterPro" id="IPR042100">
    <property type="entry name" value="Bug_dom1"/>
</dbReference>
<dbReference type="CDD" id="cd13578">
    <property type="entry name" value="PBP2_Bug27"/>
    <property type="match status" value="1"/>
</dbReference>
<dbReference type="PANTHER" id="PTHR42928:SF5">
    <property type="entry name" value="BLR1237 PROTEIN"/>
    <property type="match status" value="1"/>
</dbReference>
<protein>
    <submittedName>
        <fullName evidence="3">Tripartite tricarboxylate transporter substrate binding protein</fullName>
    </submittedName>
</protein>
<evidence type="ECO:0000256" key="2">
    <source>
        <dbReference type="SAM" id="SignalP"/>
    </source>
</evidence>
<organism evidence="3 4">
    <name type="scientific">Cupriavidus oxalaticus</name>
    <dbReference type="NCBI Taxonomy" id="96344"/>
    <lineage>
        <taxon>Bacteria</taxon>
        <taxon>Pseudomonadati</taxon>
        <taxon>Pseudomonadota</taxon>
        <taxon>Betaproteobacteria</taxon>
        <taxon>Burkholderiales</taxon>
        <taxon>Burkholderiaceae</taxon>
        <taxon>Cupriavidus</taxon>
    </lineage>
</organism>
<keyword evidence="4" id="KW-1185">Reference proteome</keyword>
<reference evidence="3 4" key="1">
    <citation type="submission" date="2021-02" db="EMBL/GenBank/DDBJ databases">
        <title>Complete Genome Sequence of Cupriavidus oxalaticus Strain Ox1, a Soil Oxalate-Degrading Species.</title>
        <authorList>
            <person name="Palmieri F."/>
            <person name="Udriet P."/>
            <person name="Deuasquier M."/>
            <person name="Beaudoing E."/>
            <person name="Johnson S.L."/>
            <person name="Davenport K.W."/>
            <person name="Chain P.S."/>
            <person name="Bindschedler S."/>
            <person name="Junier P."/>
        </authorList>
    </citation>
    <scope>NUCLEOTIDE SEQUENCE [LARGE SCALE GENOMIC DNA]</scope>
    <source>
        <strain evidence="3 4">Ox1</strain>
    </source>
</reference>
<dbReference type="Proteomes" id="UP000623307">
    <property type="component" value="Chromosome 2"/>
</dbReference>
<proteinExistence type="inferred from homology"/>
<dbReference type="PANTHER" id="PTHR42928">
    <property type="entry name" value="TRICARBOXYLATE-BINDING PROTEIN"/>
    <property type="match status" value="1"/>
</dbReference>
<evidence type="ECO:0000256" key="1">
    <source>
        <dbReference type="ARBA" id="ARBA00006987"/>
    </source>
</evidence>